<evidence type="ECO:0000313" key="4">
    <source>
        <dbReference type="Proteomes" id="UP000004756"/>
    </source>
</evidence>
<dbReference type="GO" id="GO:0008514">
    <property type="term" value="F:organic anion transmembrane transporter activity"/>
    <property type="evidence" value="ECO:0007669"/>
    <property type="project" value="InterPro"/>
</dbReference>
<feature type="transmembrane region" description="Helical" evidence="2">
    <location>
        <begin position="296"/>
        <end position="317"/>
    </location>
</feature>
<keyword evidence="2" id="KW-1133">Transmembrane helix</keyword>
<feature type="transmembrane region" description="Helical" evidence="2">
    <location>
        <begin position="272"/>
        <end position="290"/>
    </location>
</feature>
<reference evidence="3 4" key="2">
    <citation type="submission" date="2009-02" db="EMBL/GenBank/DDBJ databases">
        <title>Draft genome sequence of Clostridium asparagiforme (DSM 15981).</title>
        <authorList>
            <person name="Sudarsanam P."/>
            <person name="Ley R."/>
            <person name="Guruge J."/>
            <person name="Turnbaugh P.J."/>
            <person name="Mahowald M."/>
            <person name="Liep D."/>
            <person name="Gordon J."/>
        </authorList>
    </citation>
    <scope>NUCLEOTIDE SEQUENCE [LARGE SCALE GENOMIC DNA]</scope>
    <source>
        <strain evidence="3 4">DSM 15981</strain>
    </source>
</reference>
<keyword evidence="4" id="KW-1185">Reference proteome</keyword>
<dbReference type="HOGENOM" id="CLU_041211_0_1_9"/>
<feature type="transmembrane region" description="Helical" evidence="2">
    <location>
        <begin position="118"/>
        <end position="138"/>
    </location>
</feature>
<evidence type="ECO:0000313" key="3">
    <source>
        <dbReference type="EMBL" id="EEG55560.1"/>
    </source>
</evidence>
<proteinExistence type="inferred from homology"/>
<keyword evidence="1" id="KW-0813">Transport</keyword>
<protein>
    <submittedName>
        <fullName evidence="3">Bacterial sodium:citrate symporter</fullName>
    </submittedName>
</protein>
<feature type="transmembrane region" description="Helical" evidence="2">
    <location>
        <begin position="338"/>
        <end position="358"/>
    </location>
</feature>
<dbReference type="EMBL" id="ACCJ01000140">
    <property type="protein sequence ID" value="EEG55560.1"/>
    <property type="molecule type" value="Genomic_DNA"/>
</dbReference>
<comment type="caution">
    <text evidence="3">The sequence shown here is derived from an EMBL/GenBank/DDBJ whole genome shotgun (WGS) entry which is preliminary data.</text>
</comment>
<reference evidence="3 4" key="1">
    <citation type="submission" date="2009-01" db="EMBL/GenBank/DDBJ databases">
        <authorList>
            <person name="Fulton L."/>
            <person name="Clifton S."/>
            <person name="Fulton B."/>
            <person name="Xu J."/>
            <person name="Minx P."/>
            <person name="Pepin K.H."/>
            <person name="Johnson M."/>
            <person name="Bhonagiri V."/>
            <person name="Nash W.E."/>
            <person name="Mardis E.R."/>
            <person name="Wilson R.K."/>
        </authorList>
    </citation>
    <scope>NUCLEOTIDE SEQUENCE [LARGE SCALE GENOMIC DNA]</scope>
    <source>
        <strain evidence="3 4">DSM 15981</strain>
    </source>
</reference>
<dbReference type="PANTHER" id="PTHR40033">
    <property type="entry name" value="NA(+)-MALATE SYMPORTER"/>
    <property type="match status" value="1"/>
</dbReference>
<comment type="similarity">
    <text evidence="1">Belongs to the 2-hydroxycarboxylate transporter (2-HCT) (TC 2.A.24) family.</text>
</comment>
<organism evidence="3 4">
    <name type="scientific">[Clostridium] asparagiforme DSM 15981</name>
    <dbReference type="NCBI Taxonomy" id="518636"/>
    <lineage>
        <taxon>Bacteria</taxon>
        <taxon>Bacillati</taxon>
        <taxon>Bacillota</taxon>
        <taxon>Clostridia</taxon>
        <taxon>Lachnospirales</taxon>
        <taxon>Lachnospiraceae</taxon>
        <taxon>Enterocloster</taxon>
    </lineage>
</organism>
<dbReference type="AlphaFoldDB" id="C0CZE7"/>
<dbReference type="PANTHER" id="PTHR40033:SF1">
    <property type="entry name" value="CITRATE-SODIUM SYMPORTER"/>
    <property type="match status" value="1"/>
</dbReference>
<sequence>MTGGTNVEKLFQALDGHSFWGYKLFAIPMYLFLLLAFTVITANQLDIIPSSMVGSIGAMFIIGIVMGELGDRLPVWKDYIGGGTLLALLGGSLLVYFNLLGESCRESIGELMKTTDFITFYAAVLITGSILSIDRAVLLKSFLGYIPTVLAGLAGAAALGSLGGLFFGKTVREVLLYYFLPIMGPGTGAGAVPMSQIYESAGMGPAAEFLSTAVPILTLGLVMSIVLGAVVNKIGLVFPKLSGEGRLSRREQQENVTEGGVENVTPRSCASGFVLATGYYIMGVILSKIIPPVMGVSIHAFAYMVILLAVSNMLGLIPQSVKDGSRKLQSFFAGQLSWVIMVGVGVVYVSIADVLAVLTISNFIMVFFVILGAMAGAALMGWLMGFFPVEAVITAALCMSNSGGAGDVAVLGAAQRMNLLSWAQISSRIGGGVMLIIASILMSAFAG</sequence>
<feature type="transmembrane region" description="Helical" evidence="2">
    <location>
        <begin position="79"/>
        <end position="97"/>
    </location>
</feature>
<feature type="transmembrane region" description="Helical" evidence="2">
    <location>
        <begin position="364"/>
        <end position="387"/>
    </location>
</feature>
<keyword evidence="1" id="KW-0769">Symport</keyword>
<dbReference type="Pfam" id="PF03390">
    <property type="entry name" value="2HCT"/>
    <property type="match status" value="1"/>
</dbReference>
<feature type="transmembrane region" description="Helical" evidence="2">
    <location>
        <begin position="144"/>
        <end position="168"/>
    </location>
</feature>
<feature type="transmembrane region" description="Helical" evidence="2">
    <location>
        <begin position="175"/>
        <end position="197"/>
    </location>
</feature>
<feature type="transmembrane region" description="Helical" evidence="2">
    <location>
        <begin position="20"/>
        <end position="40"/>
    </location>
</feature>
<evidence type="ECO:0000256" key="2">
    <source>
        <dbReference type="SAM" id="Phobius"/>
    </source>
</evidence>
<dbReference type="InterPro" id="IPR004679">
    <property type="entry name" value="2-OHcarboxylate_transport"/>
</dbReference>
<feature type="transmembrane region" description="Helical" evidence="2">
    <location>
        <begin position="47"/>
        <end position="67"/>
    </location>
</feature>
<name>C0CZE7_9FIRM</name>
<dbReference type="GO" id="GO:0005886">
    <property type="term" value="C:plasma membrane"/>
    <property type="evidence" value="ECO:0007669"/>
    <property type="project" value="UniProtKB-UniRule"/>
</dbReference>
<feature type="transmembrane region" description="Helical" evidence="2">
    <location>
        <begin position="425"/>
        <end position="446"/>
    </location>
</feature>
<gene>
    <name evidence="3" type="ORF">CLOSTASPAR_02374</name>
</gene>
<dbReference type="GO" id="GO:0015293">
    <property type="term" value="F:symporter activity"/>
    <property type="evidence" value="ECO:0007669"/>
    <property type="project" value="UniProtKB-UniRule"/>
</dbReference>
<dbReference type="PIRSF" id="PIRSF005348">
    <property type="entry name" value="YxkH"/>
    <property type="match status" value="1"/>
</dbReference>
<evidence type="ECO:0000256" key="1">
    <source>
        <dbReference type="PIRNR" id="PIRNR005348"/>
    </source>
</evidence>
<accession>C0CZE7</accession>
<dbReference type="Proteomes" id="UP000004756">
    <property type="component" value="Unassembled WGS sequence"/>
</dbReference>
<feature type="transmembrane region" description="Helical" evidence="2">
    <location>
        <begin position="209"/>
        <end position="231"/>
    </location>
</feature>
<keyword evidence="1 2" id="KW-0472">Membrane</keyword>
<keyword evidence="2" id="KW-0812">Transmembrane</keyword>